<evidence type="ECO:0000256" key="2">
    <source>
        <dbReference type="SAM" id="SignalP"/>
    </source>
</evidence>
<dbReference type="EMBL" id="MUJZ01065894">
    <property type="protein sequence ID" value="OTF70414.1"/>
    <property type="molecule type" value="Genomic_DNA"/>
</dbReference>
<dbReference type="PANTHER" id="PTHR45872:SF2">
    <property type="entry name" value="RHO GUANINE NUCLEOTIDE EXCHANGE FACTOR 2, ISOFORM D"/>
    <property type="match status" value="1"/>
</dbReference>
<feature type="chain" id="PRO_5012327753" description="PH domain-containing protein" evidence="2">
    <location>
        <begin position="26"/>
        <end position="160"/>
    </location>
</feature>
<keyword evidence="2" id="KW-0732">Signal</keyword>
<dbReference type="OrthoDB" id="2272012at2759"/>
<dbReference type="InterPro" id="IPR011993">
    <property type="entry name" value="PH-like_dom_sf"/>
</dbReference>
<evidence type="ECO:0000313" key="4">
    <source>
        <dbReference type="EMBL" id="OTF70414.1"/>
    </source>
</evidence>
<reference evidence="4 5" key="1">
    <citation type="submission" date="2017-03" db="EMBL/GenBank/DDBJ databases">
        <title>Genome Survey of Euroglyphus maynei.</title>
        <authorList>
            <person name="Arlian L.G."/>
            <person name="Morgan M.S."/>
            <person name="Rider S.D."/>
        </authorList>
    </citation>
    <scope>NUCLEOTIDE SEQUENCE [LARGE SCALE GENOMIC DNA]</scope>
    <source>
        <strain evidence="4">Arlian Lab</strain>
        <tissue evidence="4">Whole body</tissue>
    </source>
</reference>
<evidence type="ECO:0000313" key="5">
    <source>
        <dbReference type="Proteomes" id="UP000194236"/>
    </source>
</evidence>
<accession>A0A1Y3ARH1</accession>
<dbReference type="AlphaFoldDB" id="A0A1Y3ARH1"/>
<comment type="caution">
    <text evidence="4">The sequence shown here is derived from an EMBL/GenBank/DDBJ whole genome shotgun (WGS) entry which is preliminary data.</text>
</comment>
<feature type="non-terminal residue" evidence="4">
    <location>
        <position position="160"/>
    </location>
</feature>
<keyword evidence="5" id="KW-1185">Reference proteome</keyword>
<dbReference type="GO" id="GO:0001664">
    <property type="term" value="F:G protein-coupled receptor binding"/>
    <property type="evidence" value="ECO:0007669"/>
    <property type="project" value="TreeGrafter"/>
</dbReference>
<dbReference type="SUPFAM" id="SSF50729">
    <property type="entry name" value="PH domain-like"/>
    <property type="match status" value="1"/>
</dbReference>
<dbReference type="Proteomes" id="UP000194236">
    <property type="component" value="Unassembled WGS sequence"/>
</dbReference>
<feature type="region of interest" description="Disordered" evidence="1">
    <location>
        <begin position="132"/>
        <end position="160"/>
    </location>
</feature>
<dbReference type="InterPro" id="IPR041020">
    <property type="entry name" value="PH_16"/>
</dbReference>
<dbReference type="Gene3D" id="2.30.29.30">
    <property type="entry name" value="Pleckstrin-homology domain (PH domain)/Phosphotyrosine-binding domain (PTB)"/>
    <property type="match status" value="1"/>
</dbReference>
<evidence type="ECO:0000259" key="3">
    <source>
        <dbReference type="PROSITE" id="PS50003"/>
    </source>
</evidence>
<dbReference type="GO" id="GO:0005085">
    <property type="term" value="F:guanyl-nucleotide exchange factor activity"/>
    <property type="evidence" value="ECO:0007669"/>
    <property type="project" value="TreeGrafter"/>
</dbReference>
<dbReference type="GO" id="GO:0007186">
    <property type="term" value="P:G protein-coupled receptor signaling pathway"/>
    <property type="evidence" value="ECO:0007669"/>
    <property type="project" value="TreeGrafter"/>
</dbReference>
<dbReference type="PROSITE" id="PS50003">
    <property type="entry name" value="PH_DOMAIN"/>
    <property type="match status" value="1"/>
</dbReference>
<dbReference type="GO" id="GO:0005737">
    <property type="term" value="C:cytoplasm"/>
    <property type="evidence" value="ECO:0007669"/>
    <property type="project" value="TreeGrafter"/>
</dbReference>
<feature type="compositionally biased region" description="Pro residues" evidence="1">
    <location>
        <begin position="147"/>
        <end position="160"/>
    </location>
</feature>
<name>A0A1Y3ARH1_EURMA</name>
<dbReference type="PANTHER" id="PTHR45872">
    <property type="entry name" value="RHO GUANINE NUCLEOTIDE EXCHANGE FACTOR 2, ISOFORM D"/>
    <property type="match status" value="1"/>
</dbReference>
<dbReference type="InterPro" id="IPR001849">
    <property type="entry name" value="PH_domain"/>
</dbReference>
<feature type="non-terminal residue" evidence="4">
    <location>
        <position position="1"/>
    </location>
</feature>
<feature type="signal peptide" evidence="2">
    <location>
        <begin position="1"/>
        <end position="25"/>
    </location>
</feature>
<organism evidence="4 5">
    <name type="scientific">Euroglyphus maynei</name>
    <name type="common">Mayne's house dust mite</name>
    <dbReference type="NCBI Taxonomy" id="6958"/>
    <lineage>
        <taxon>Eukaryota</taxon>
        <taxon>Metazoa</taxon>
        <taxon>Ecdysozoa</taxon>
        <taxon>Arthropoda</taxon>
        <taxon>Chelicerata</taxon>
        <taxon>Arachnida</taxon>
        <taxon>Acari</taxon>
        <taxon>Acariformes</taxon>
        <taxon>Sarcoptiformes</taxon>
        <taxon>Astigmata</taxon>
        <taxon>Psoroptidia</taxon>
        <taxon>Analgoidea</taxon>
        <taxon>Pyroglyphidae</taxon>
        <taxon>Pyroglyphinae</taxon>
        <taxon>Euroglyphus</taxon>
    </lineage>
</organism>
<proteinExistence type="predicted"/>
<feature type="domain" description="PH" evidence="3">
    <location>
        <begin position="1"/>
        <end position="100"/>
    </location>
</feature>
<protein>
    <recommendedName>
        <fullName evidence="3">PH domain-containing protein</fullName>
    </recommendedName>
</protein>
<evidence type="ECO:0000256" key="1">
    <source>
        <dbReference type="SAM" id="MobiDB-lite"/>
    </source>
</evidence>
<dbReference type="Pfam" id="PF17838">
    <property type="entry name" value="PH_16"/>
    <property type="match status" value="1"/>
</dbReference>
<gene>
    <name evidence="4" type="ORF">BLA29_013137</name>
</gene>
<sequence>VWRITKQKLVDVLLVLTDQIILVLTRDSNDRYVLRSHNNPTTKHEHRPHVKMDDLLMRDVATDQSAFFLVSKNQDIIYEFAAQTTSERKKWKEVITDAINKYRANHSIPHQLQTQRSFTSSRSMTMMDLKSTTNDSITSNHHQHQQQPPPLPPPIQNRPL</sequence>